<keyword evidence="3" id="KW-1185">Reference proteome</keyword>
<protein>
    <submittedName>
        <fullName evidence="2">Uncharacterized protein</fullName>
    </submittedName>
</protein>
<evidence type="ECO:0000313" key="2">
    <source>
        <dbReference type="EMBL" id="BAV87831.1"/>
    </source>
</evidence>
<reference evidence="2 3" key="1">
    <citation type="submission" date="2016-10" db="EMBL/GenBank/DDBJ databases">
        <title>Genome sequence of Rothia aeria strain JCM11412.</title>
        <authorList>
            <person name="Nambu T."/>
        </authorList>
    </citation>
    <scope>NUCLEOTIDE SEQUENCE [LARGE SCALE GENOMIC DNA]</scope>
    <source>
        <strain evidence="2 3">JCM 11412</strain>
    </source>
</reference>
<name>A0A2Z5QZW5_9MICC</name>
<dbReference type="Proteomes" id="UP000250241">
    <property type="component" value="Chromosome"/>
</dbReference>
<feature type="compositionally biased region" description="Polar residues" evidence="1">
    <location>
        <begin position="9"/>
        <end position="19"/>
    </location>
</feature>
<feature type="region of interest" description="Disordered" evidence="1">
    <location>
        <begin position="1"/>
        <end position="60"/>
    </location>
</feature>
<dbReference type="EMBL" id="AP017895">
    <property type="protein sequence ID" value="BAV87831.1"/>
    <property type="molecule type" value="Genomic_DNA"/>
</dbReference>
<dbReference type="AlphaFoldDB" id="A0A2Z5QZW5"/>
<accession>A0A2Z5QZW5</accession>
<evidence type="ECO:0000256" key="1">
    <source>
        <dbReference type="SAM" id="MobiDB-lite"/>
    </source>
</evidence>
<sequence>MRYRAEGLNASSQDAGTSTTRHRIPAPNDSGSTHGCQRLLPPKEGAKCVRSSTAAREKAQ</sequence>
<dbReference type="KEGG" id="raj:RA11412_1532"/>
<organism evidence="2 3">
    <name type="scientific">Rothia aeria</name>
    <dbReference type="NCBI Taxonomy" id="172042"/>
    <lineage>
        <taxon>Bacteria</taxon>
        <taxon>Bacillati</taxon>
        <taxon>Actinomycetota</taxon>
        <taxon>Actinomycetes</taxon>
        <taxon>Micrococcales</taxon>
        <taxon>Micrococcaceae</taxon>
        <taxon>Rothia</taxon>
    </lineage>
</organism>
<evidence type="ECO:0000313" key="3">
    <source>
        <dbReference type="Proteomes" id="UP000250241"/>
    </source>
</evidence>
<gene>
    <name evidence="2" type="ORF">RA11412_1532</name>
</gene>
<proteinExistence type="predicted"/>